<feature type="transmembrane region" description="Helical" evidence="5">
    <location>
        <begin position="66"/>
        <end position="86"/>
    </location>
</feature>
<sequence>MDLASLARLFLLAAIWGASFLFMRMAVPELGPAWLMFGRVLSAAVFLALVAIAFKRALPLRQYAMHFVLLSLFNTALPFLLFAYAAQTLTASLLAVLNATAPLWGALIGWLFFRQKMSIRMVLGLFLGICGVAILVGFDAIVTDPAALTAIAAAAGAACCYGIATWYTRLAKPVPAFINAHGSMWGASLWLLPLLWFIPLPVTEPAQQSLLAVLALGVVCTGVAYLLYFRLVQDLGATPTLTVTFLIPVFGVLWGHVFLDEIIGWHTLVGAATVICGTALVSGFSLNTLRYNIATNEPNKLPNKELR</sequence>
<proteinExistence type="predicted"/>
<dbReference type="Proteomes" id="UP001231109">
    <property type="component" value="Unassembled WGS sequence"/>
</dbReference>
<evidence type="ECO:0000256" key="4">
    <source>
        <dbReference type="ARBA" id="ARBA00023136"/>
    </source>
</evidence>
<evidence type="ECO:0000313" key="7">
    <source>
        <dbReference type="EMBL" id="MDP5134810.1"/>
    </source>
</evidence>
<feature type="domain" description="EamA" evidence="6">
    <location>
        <begin position="9"/>
        <end position="136"/>
    </location>
</feature>
<dbReference type="RefSeq" id="WP_305973582.1">
    <property type="nucleotide sequence ID" value="NZ_JAPJDZ010000003.1"/>
</dbReference>
<organism evidence="7 8">
    <name type="scientific">Rheinheimera baltica</name>
    <dbReference type="NCBI Taxonomy" id="67576"/>
    <lineage>
        <taxon>Bacteria</taxon>
        <taxon>Pseudomonadati</taxon>
        <taxon>Pseudomonadota</taxon>
        <taxon>Gammaproteobacteria</taxon>
        <taxon>Chromatiales</taxon>
        <taxon>Chromatiaceae</taxon>
        <taxon>Rheinheimera</taxon>
    </lineage>
</organism>
<feature type="transmembrane region" description="Helical" evidence="5">
    <location>
        <begin position="265"/>
        <end position="286"/>
    </location>
</feature>
<keyword evidence="4 5" id="KW-0472">Membrane</keyword>
<dbReference type="InterPro" id="IPR000620">
    <property type="entry name" value="EamA_dom"/>
</dbReference>
<feature type="domain" description="EamA" evidence="6">
    <location>
        <begin position="150"/>
        <end position="282"/>
    </location>
</feature>
<feature type="transmembrane region" description="Helical" evidence="5">
    <location>
        <begin position="33"/>
        <end position="54"/>
    </location>
</feature>
<dbReference type="SUPFAM" id="SSF103481">
    <property type="entry name" value="Multidrug resistance efflux transporter EmrE"/>
    <property type="match status" value="2"/>
</dbReference>
<dbReference type="PANTHER" id="PTHR32322:SF9">
    <property type="entry name" value="AMINO-ACID METABOLITE EFFLUX PUMP-RELATED"/>
    <property type="match status" value="1"/>
</dbReference>
<gene>
    <name evidence="7" type="ORF">ORJ04_02480</name>
</gene>
<dbReference type="PANTHER" id="PTHR32322">
    <property type="entry name" value="INNER MEMBRANE TRANSPORTER"/>
    <property type="match status" value="1"/>
</dbReference>
<feature type="transmembrane region" description="Helical" evidence="5">
    <location>
        <begin position="241"/>
        <end position="259"/>
    </location>
</feature>
<evidence type="ECO:0000259" key="6">
    <source>
        <dbReference type="Pfam" id="PF00892"/>
    </source>
</evidence>
<keyword evidence="8" id="KW-1185">Reference proteome</keyword>
<evidence type="ECO:0000256" key="1">
    <source>
        <dbReference type="ARBA" id="ARBA00004141"/>
    </source>
</evidence>
<reference evidence="7 8" key="1">
    <citation type="submission" date="2022-11" db="EMBL/GenBank/DDBJ databases">
        <title>Viruses from the air-sea interface of a natural surface slick.</title>
        <authorList>
            <person name="Rahlff J."/>
            <person name="Holmfeldt K."/>
        </authorList>
    </citation>
    <scope>NUCLEOTIDE SEQUENCE [LARGE SCALE GENOMIC DNA]</scope>
    <source>
        <strain evidence="7 8">SMS4</strain>
    </source>
</reference>
<protein>
    <submittedName>
        <fullName evidence="7">DMT family transporter</fullName>
    </submittedName>
</protein>
<comment type="subcellular location">
    <subcellularLocation>
        <location evidence="1">Membrane</location>
        <topology evidence="1">Multi-pass membrane protein</topology>
    </subcellularLocation>
</comment>
<accession>A0ABT9HUL2</accession>
<keyword evidence="2 5" id="KW-0812">Transmembrane</keyword>
<comment type="caution">
    <text evidence="7">The sequence shown here is derived from an EMBL/GenBank/DDBJ whole genome shotgun (WGS) entry which is preliminary data.</text>
</comment>
<feature type="transmembrane region" description="Helical" evidence="5">
    <location>
        <begin position="176"/>
        <end position="198"/>
    </location>
</feature>
<evidence type="ECO:0000256" key="2">
    <source>
        <dbReference type="ARBA" id="ARBA00022692"/>
    </source>
</evidence>
<feature type="transmembrane region" description="Helical" evidence="5">
    <location>
        <begin position="122"/>
        <end position="141"/>
    </location>
</feature>
<dbReference type="InterPro" id="IPR037185">
    <property type="entry name" value="EmrE-like"/>
</dbReference>
<evidence type="ECO:0000256" key="5">
    <source>
        <dbReference type="SAM" id="Phobius"/>
    </source>
</evidence>
<evidence type="ECO:0000313" key="8">
    <source>
        <dbReference type="Proteomes" id="UP001231109"/>
    </source>
</evidence>
<dbReference type="Gene3D" id="1.10.3730.20">
    <property type="match status" value="1"/>
</dbReference>
<dbReference type="EMBL" id="JAPJDZ010000003">
    <property type="protein sequence ID" value="MDP5134810.1"/>
    <property type="molecule type" value="Genomic_DNA"/>
</dbReference>
<name>A0ABT9HUL2_9GAMM</name>
<feature type="transmembrane region" description="Helical" evidence="5">
    <location>
        <begin position="147"/>
        <end position="164"/>
    </location>
</feature>
<keyword evidence="3 5" id="KW-1133">Transmembrane helix</keyword>
<dbReference type="Pfam" id="PF00892">
    <property type="entry name" value="EamA"/>
    <property type="match status" value="2"/>
</dbReference>
<feature type="transmembrane region" description="Helical" evidence="5">
    <location>
        <begin position="92"/>
        <end position="113"/>
    </location>
</feature>
<feature type="transmembrane region" description="Helical" evidence="5">
    <location>
        <begin position="210"/>
        <end position="229"/>
    </location>
</feature>
<evidence type="ECO:0000256" key="3">
    <source>
        <dbReference type="ARBA" id="ARBA00022989"/>
    </source>
</evidence>
<dbReference type="InterPro" id="IPR050638">
    <property type="entry name" value="AA-Vitamin_Transporters"/>
</dbReference>